<sequence length="292" mass="33273">MGAAPRYEVTSFDDRYTIYELIDRHTDSRVQLCPERGGIVIGCRLNGRELLYLDRETFNDPNANIRGGIPVLFPICGQLREGRYEWEGHVYPMKNHGVARTSVWEVEQTGANHTSAWITLVLRSNEETKISYPFDFELRFTYRLQDEQLSIEQSYSNRSGQPMPMVTGFHPYFATGNKHLPYETDATRYLDYNDGQTKTFQGSVDLGPLKESVALLDPAKPEIAFPLAGDTQVRLRYSHLFRFVVIWSVQGKPFVCVEPWTALNEALNDKKDLLMVQPGDTLTAELHISTGS</sequence>
<dbReference type="EMBL" id="SUPK01000008">
    <property type="protein sequence ID" value="TJY40765.1"/>
    <property type="molecule type" value="Genomic_DNA"/>
</dbReference>
<keyword evidence="2" id="KW-1185">Reference proteome</keyword>
<dbReference type="PANTHER" id="PTHR11122">
    <property type="entry name" value="APOSPORY-ASSOCIATED PROTEIN C-RELATED"/>
    <property type="match status" value="1"/>
</dbReference>
<dbReference type="Pfam" id="PF01263">
    <property type="entry name" value="Aldose_epim"/>
    <property type="match status" value="1"/>
</dbReference>
<dbReference type="InterPro" id="IPR011013">
    <property type="entry name" value="Gal_mutarotase_sf_dom"/>
</dbReference>
<dbReference type="Gene3D" id="2.70.98.10">
    <property type="match status" value="1"/>
</dbReference>
<dbReference type="AlphaFoldDB" id="A0A4U0F7U3"/>
<evidence type="ECO:0000313" key="2">
    <source>
        <dbReference type="Proteomes" id="UP000309673"/>
    </source>
</evidence>
<dbReference type="Proteomes" id="UP000309673">
    <property type="component" value="Unassembled WGS sequence"/>
</dbReference>
<accession>A0A4U0F7U3</accession>
<dbReference type="PANTHER" id="PTHR11122:SF13">
    <property type="entry name" value="GLUCOSE-6-PHOSPHATE 1-EPIMERASE"/>
    <property type="match status" value="1"/>
</dbReference>
<dbReference type="GO" id="GO:0016853">
    <property type="term" value="F:isomerase activity"/>
    <property type="evidence" value="ECO:0007669"/>
    <property type="project" value="InterPro"/>
</dbReference>
<reference evidence="1 2" key="1">
    <citation type="submission" date="2019-04" db="EMBL/GenBank/DDBJ databases">
        <title>Cohnella sp. nov., isolated from soil.</title>
        <authorList>
            <person name="Kim W."/>
        </authorList>
    </citation>
    <scope>NUCLEOTIDE SEQUENCE [LARGE SCALE GENOMIC DNA]</scope>
    <source>
        <strain evidence="1 2">CAU 1483</strain>
    </source>
</reference>
<dbReference type="GO" id="GO:0005975">
    <property type="term" value="P:carbohydrate metabolic process"/>
    <property type="evidence" value="ECO:0007669"/>
    <property type="project" value="InterPro"/>
</dbReference>
<dbReference type="InterPro" id="IPR008183">
    <property type="entry name" value="Aldose_1/G6P_1-epimerase"/>
</dbReference>
<gene>
    <name evidence="1" type="ORF">E5161_16600</name>
</gene>
<organism evidence="1 2">
    <name type="scientific">Cohnella pontilimi</name>
    <dbReference type="NCBI Taxonomy" id="2564100"/>
    <lineage>
        <taxon>Bacteria</taxon>
        <taxon>Bacillati</taxon>
        <taxon>Bacillota</taxon>
        <taxon>Bacilli</taxon>
        <taxon>Bacillales</taxon>
        <taxon>Paenibacillaceae</taxon>
        <taxon>Cohnella</taxon>
    </lineage>
</organism>
<proteinExistence type="predicted"/>
<dbReference type="InterPro" id="IPR014718">
    <property type="entry name" value="GH-type_carb-bd"/>
</dbReference>
<dbReference type="GO" id="GO:0030246">
    <property type="term" value="F:carbohydrate binding"/>
    <property type="evidence" value="ECO:0007669"/>
    <property type="project" value="InterPro"/>
</dbReference>
<comment type="caution">
    <text evidence="1">The sequence shown here is derived from an EMBL/GenBank/DDBJ whole genome shotgun (WGS) entry which is preliminary data.</text>
</comment>
<dbReference type="OrthoDB" id="9795355at2"/>
<evidence type="ECO:0000313" key="1">
    <source>
        <dbReference type="EMBL" id="TJY40765.1"/>
    </source>
</evidence>
<protein>
    <submittedName>
        <fullName evidence="1">Aldose epimerase</fullName>
    </submittedName>
</protein>
<dbReference type="RefSeq" id="WP_136778955.1">
    <property type="nucleotide sequence ID" value="NZ_SUPK01000008.1"/>
</dbReference>
<name>A0A4U0F7U3_9BACL</name>
<dbReference type="SUPFAM" id="SSF74650">
    <property type="entry name" value="Galactose mutarotase-like"/>
    <property type="match status" value="1"/>
</dbReference>